<proteinExistence type="predicted"/>
<gene>
    <name evidence="2" type="ORF">F5878DRAFT_658339</name>
</gene>
<sequence>MSIHPGYLFLRFHLTSHAKVLSMLYLETPFRSNMIPSPYTPTFLVDANISSSSSYVLGQDSYRWLQGATLGGFAVTPSARADSAHSDESVPPSPASCPKFSNKSYLEVQRTFVEH</sequence>
<comment type="caution">
    <text evidence="2">The sequence shown here is derived from an EMBL/GenBank/DDBJ whole genome shotgun (WGS) entry which is preliminary data.</text>
</comment>
<protein>
    <submittedName>
        <fullName evidence="2">Uncharacterized protein</fullName>
    </submittedName>
</protein>
<evidence type="ECO:0000256" key="1">
    <source>
        <dbReference type="SAM" id="MobiDB-lite"/>
    </source>
</evidence>
<keyword evidence="3" id="KW-1185">Reference proteome</keyword>
<evidence type="ECO:0000313" key="3">
    <source>
        <dbReference type="Proteomes" id="UP001163846"/>
    </source>
</evidence>
<dbReference type="AlphaFoldDB" id="A0AA38PET7"/>
<feature type="region of interest" description="Disordered" evidence="1">
    <location>
        <begin position="81"/>
        <end position="100"/>
    </location>
</feature>
<evidence type="ECO:0000313" key="2">
    <source>
        <dbReference type="EMBL" id="KAJ3841612.1"/>
    </source>
</evidence>
<name>A0AA38PET7_9AGAR</name>
<organism evidence="2 3">
    <name type="scientific">Lentinula raphanica</name>
    <dbReference type="NCBI Taxonomy" id="153919"/>
    <lineage>
        <taxon>Eukaryota</taxon>
        <taxon>Fungi</taxon>
        <taxon>Dikarya</taxon>
        <taxon>Basidiomycota</taxon>
        <taxon>Agaricomycotina</taxon>
        <taxon>Agaricomycetes</taxon>
        <taxon>Agaricomycetidae</taxon>
        <taxon>Agaricales</taxon>
        <taxon>Marasmiineae</taxon>
        <taxon>Omphalotaceae</taxon>
        <taxon>Lentinula</taxon>
    </lineage>
</organism>
<reference evidence="2" key="1">
    <citation type="submission" date="2022-08" db="EMBL/GenBank/DDBJ databases">
        <authorList>
            <consortium name="DOE Joint Genome Institute"/>
            <person name="Min B."/>
            <person name="Riley R."/>
            <person name="Sierra-Patev S."/>
            <person name="Naranjo-Ortiz M."/>
            <person name="Looney B."/>
            <person name="Konkel Z."/>
            <person name="Slot J.C."/>
            <person name="Sakamoto Y."/>
            <person name="Steenwyk J.L."/>
            <person name="Rokas A."/>
            <person name="Carro J."/>
            <person name="Camarero S."/>
            <person name="Ferreira P."/>
            <person name="Molpeceres G."/>
            <person name="Ruiz-Duenas F.J."/>
            <person name="Serrano A."/>
            <person name="Henrissat B."/>
            <person name="Drula E."/>
            <person name="Hughes K.W."/>
            <person name="Mata J.L."/>
            <person name="Ishikawa N.K."/>
            <person name="Vargas-Isla R."/>
            <person name="Ushijima S."/>
            <person name="Smith C.A."/>
            <person name="Ahrendt S."/>
            <person name="Andreopoulos W."/>
            <person name="He G."/>
            <person name="Labutti K."/>
            <person name="Lipzen A."/>
            <person name="Ng V."/>
            <person name="Sandor L."/>
            <person name="Barry K."/>
            <person name="Martinez A.T."/>
            <person name="Xiao Y."/>
            <person name="Gibbons J.G."/>
            <person name="Terashima K."/>
            <person name="Hibbett D.S."/>
            <person name="Grigoriev I.V."/>
        </authorList>
    </citation>
    <scope>NUCLEOTIDE SEQUENCE</scope>
    <source>
        <strain evidence="2">TFB9207</strain>
    </source>
</reference>
<dbReference type="EMBL" id="MU806033">
    <property type="protein sequence ID" value="KAJ3841612.1"/>
    <property type="molecule type" value="Genomic_DNA"/>
</dbReference>
<dbReference type="Proteomes" id="UP001163846">
    <property type="component" value="Unassembled WGS sequence"/>
</dbReference>
<accession>A0AA38PET7</accession>